<dbReference type="EMBL" id="JAACJK010000230">
    <property type="protein sequence ID" value="KAF5310347.1"/>
    <property type="molecule type" value="Genomic_DNA"/>
</dbReference>
<feature type="region of interest" description="Disordered" evidence="1">
    <location>
        <begin position="1"/>
        <end position="38"/>
    </location>
</feature>
<protein>
    <submittedName>
        <fullName evidence="2">Uncharacterized protein</fullName>
    </submittedName>
</protein>
<feature type="compositionally biased region" description="Basic and acidic residues" evidence="1">
    <location>
        <begin position="1"/>
        <end position="12"/>
    </location>
</feature>
<keyword evidence="3" id="KW-1185">Reference proteome</keyword>
<dbReference type="Proteomes" id="UP000541558">
    <property type="component" value="Unassembled WGS sequence"/>
</dbReference>
<gene>
    <name evidence="2" type="ORF">D9611_012100</name>
</gene>
<name>A0A8H5ES33_9AGAR</name>
<feature type="compositionally biased region" description="Basic and acidic residues" evidence="1">
    <location>
        <begin position="21"/>
        <end position="32"/>
    </location>
</feature>
<feature type="compositionally biased region" description="Basic and acidic residues" evidence="1">
    <location>
        <begin position="76"/>
        <end position="85"/>
    </location>
</feature>
<evidence type="ECO:0000313" key="3">
    <source>
        <dbReference type="Proteomes" id="UP000541558"/>
    </source>
</evidence>
<accession>A0A8H5ES33</accession>
<organism evidence="2 3">
    <name type="scientific">Ephemerocybe angulata</name>
    <dbReference type="NCBI Taxonomy" id="980116"/>
    <lineage>
        <taxon>Eukaryota</taxon>
        <taxon>Fungi</taxon>
        <taxon>Dikarya</taxon>
        <taxon>Basidiomycota</taxon>
        <taxon>Agaricomycotina</taxon>
        <taxon>Agaricomycetes</taxon>
        <taxon>Agaricomycetidae</taxon>
        <taxon>Agaricales</taxon>
        <taxon>Agaricineae</taxon>
        <taxon>Psathyrellaceae</taxon>
        <taxon>Ephemerocybe</taxon>
    </lineage>
</organism>
<feature type="compositionally biased region" description="Basic residues" evidence="1">
    <location>
        <begin position="167"/>
        <end position="177"/>
    </location>
</feature>
<reference evidence="2 3" key="1">
    <citation type="journal article" date="2020" name="ISME J.">
        <title>Uncovering the hidden diversity of litter-decomposition mechanisms in mushroom-forming fungi.</title>
        <authorList>
            <person name="Floudas D."/>
            <person name="Bentzer J."/>
            <person name="Ahren D."/>
            <person name="Johansson T."/>
            <person name="Persson P."/>
            <person name="Tunlid A."/>
        </authorList>
    </citation>
    <scope>NUCLEOTIDE SEQUENCE [LARGE SCALE GENOMIC DNA]</scope>
    <source>
        <strain evidence="2 3">CBS 175.51</strain>
    </source>
</reference>
<evidence type="ECO:0000313" key="2">
    <source>
        <dbReference type="EMBL" id="KAF5310347.1"/>
    </source>
</evidence>
<feature type="compositionally biased region" description="Polar residues" evidence="1">
    <location>
        <begin position="86"/>
        <end position="95"/>
    </location>
</feature>
<comment type="caution">
    <text evidence="2">The sequence shown here is derived from an EMBL/GenBank/DDBJ whole genome shotgun (WGS) entry which is preliminary data.</text>
</comment>
<dbReference type="AlphaFoldDB" id="A0A8H5ES33"/>
<feature type="compositionally biased region" description="Basic and acidic residues" evidence="1">
    <location>
        <begin position="98"/>
        <end position="107"/>
    </location>
</feature>
<feature type="region of interest" description="Disordered" evidence="1">
    <location>
        <begin position="167"/>
        <end position="187"/>
    </location>
</feature>
<sequence length="266" mass="29569">MAGDGLDDHVERVWYGLAENRQTDPESEDRTDQPPTTTKYRAVIAGRPPTCDNDDSVTCAFGNAFSDASRTGIGEAGRDDEERHTMQPSRTSATTIEARVRAGECDGRTPPPTYDDDRTVSTRQNRQLRRRTSGFDGVERGGNGARVPSAHEAYKGWTCRRRREHAQHAKDGHHHRPATTTSISRRSAATLRCDRGCDGTARLEKPPHSVSSLRISKRIPAFRRRRIPAIDVDVVVADKTTWTWVSCSKCLALKVKSVTSMGKKEI</sequence>
<proteinExistence type="predicted"/>
<feature type="compositionally biased region" description="Low complexity" evidence="1">
    <location>
        <begin position="178"/>
        <end position="187"/>
    </location>
</feature>
<feature type="region of interest" description="Disordered" evidence="1">
    <location>
        <begin position="72"/>
        <end position="126"/>
    </location>
</feature>
<evidence type="ECO:0000256" key="1">
    <source>
        <dbReference type="SAM" id="MobiDB-lite"/>
    </source>
</evidence>